<reference evidence="1" key="1">
    <citation type="submission" date="2020-04" db="EMBL/GenBank/DDBJ databases">
        <authorList>
            <person name="Chiriac C."/>
            <person name="Salcher M."/>
            <person name="Ghai R."/>
            <person name="Kavagutti S V."/>
        </authorList>
    </citation>
    <scope>NUCLEOTIDE SEQUENCE</scope>
</reference>
<evidence type="ECO:0000313" key="1">
    <source>
        <dbReference type="EMBL" id="CAB4161355.1"/>
    </source>
</evidence>
<protein>
    <submittedName>
        <fullName evidence="1">Uncharacterized protein</fullName>
    </submittedName>
</protein>
<organism evidence="1">
    <name type="scientific">uncultured Caudovirales phage</name>
    <dbReference type="NCBI Taxonomy" id="2100421"/>
    <lineage>
        <taxon>Viruses</taxon>
        <taxon>Duplodnaviria</taxon>
        <taxon>Heunggongvirae</taxon>
        <taxon>Uroviricota</taxon>
        <taxon>Caudoviricetes</taxon>
        <taxon>Peduoviridae</taxon>
        <taxon>Maltschvirus</taxon>
        <taxon>Maltschvirus maltsch</taxon>
    </lineage>
</organism>
<sequence length="48" mass="5506">MIIDSLYKLPPPSPKMVELRDSKIAKCKKLMGDKYLLAKQVERKDGTK</sequence>
<gene>
    <name evidence="1" type="ORF">UFOVP774_48</name>
</gene>
<accession>A0A6J5NWA0</accession>
<dbReference type="EMBL" id="LR796710">
    <property type="protein sequence ID" value="CAB4161355.1"/>
    <property type="molecule type" value="Genomic_DNA"/>
</dbReference>
<proteinExistence type="predicted"/>
<name>A0A6J5NWA0_9CAUD</name>